<organism evidence="1 2">
    <name type="scientific">Ktedonobacter robiniae</name>
    <dbReference type="NCBI Taxonomy" id="2778365"/>
    <lineage>
        <taxon>Bacteria</taxon>
        <taxon>Bacillati</taxon>
        <taxon>Chloroflexota</taxon>
        <taxon>Ktedonobacteria</taxon>
        <taxon>Ktedonobacterales</taxon>
        <taxon>Ktedonobacteraceae</taxon>
        <taxon>Ktedonobacter</taxon>
    </lineage>
</organism>
<proteinExistence type="predicted"/>
<name>A0ABQ3V4U2_9CHLR</name>
<protein>
    <submittedName>
        <fullName evidence="1">Uncharacterized protein</fullName>
    </submittedName>
</protein>
<keyword evidence="2" id="KW-1185">Reference proteome</keyword>
<reference evidence="1 2" key="1">
    <citation type="journal article" date="2021" name="Int. J. Syst. Evol. Microbiol.">
        <title>Reticulibacter mediterranei gen. nov., sp. nov., within the new family Reticulibacteraceae fam. nov., and Ktedonospora formicarum gen. nov., sp. nov., Ktedonobacter robiniae sp. nov., Dictyobacter formicarum sp. nov. and Dictyobacter arantiisoli sp. nov., belonging to the class Ktedonobacteria.</title>
        <authorList>
            <person name="Yabe S."/>
            <person name="Zheng Y."/>
            <person name="Wang C.M."/>
            <person name="Sakai Y."/>
            <person name="Abe K."/>
            <person name="Yokota A."/>
            <person name="Donadio S."/>
            <person name="Cavaletti L."/>
            <person name="Monciardini P."/>
        </authorList>
    </citation>
    <scope>NUCLEOTIDE SEQUENCE [LARGE SCALE GENOMIC DNA]</scope>
    <source>
        <strain evidence="1 2">SOSP1-30</strain>
    </source>
</reference>
<evidence type="ECO:0000313" key="2">
    <source>
        <dbReference type="Proteomes" id="UP000654345"/>
    </source>
</evidence>
<evidence type="ECO:0000313" key="1">
    <source>
        <dbReference type="EMBL" id="GHO59910.1"/>
    </source>
</evidence>
<accession>A0ABQ3V4U2</accession>
<sequence length="469" mass="54020">MDETLSHTDMLEASHSTNLAELSNRAQQINRQFQMLSTSNDLDQMQSALQQFQVLEGAVRTIIDQAETIQKHLNASVNSFLDTLLRATTEEPEQVGQLLANIENAPSESQQAALYDLLGYVSPEAAAIYVRHPELIQLSYDRVQAKLAQPHLPTFYTLMANQIPSPHDPIYSLFKVLGAWLDVGRDQDQPDFEHFESRVWKIFTLNEAALKLGSYRPDDRLRPTMQPHLQASKEALFQHLLAGDAASLTHLHELRRTHTLQRLKEELGADGDYPSVLTEFEYIEMERLDRLKITLYSVKHPDFEQLLMRETEIESPVQTGDELMYVIGRDRATGEDRLVFHPRWHAGEQVTHYMLLAGMGNLAGLFAGTCRLRRTNCFAFYCEQMDSQQRTQVLQQEQQQLRELFSTPPFSTLVEQHYPYTLIYVDDATGHLHSDEKNRQLALDVFKENGIYVPAHAMRWEEWKKPVLW</sequence>
<comment type="caution">
    <text evidence="1">The sequence shown here is derived from an EMBL/GenBank/DDBJ whole genome shotgun (WGS) entry which is preliminary data.</text>
</comment>
<gene>
    <name evidence="1" type="ORF">KSB_83850</name>
</gene>
<dbReference type="EMBL" id="BNJG01000003">
    <property type="protein sequence ID" value="GHO59910.1"/>
    <property type="molecule type" value="Genomic_DNA"/>
</dbReference>
<dbReference type="Proteomes" id="UP000654345">
    <property type="component" value="Unassembled WGS sequence"/>
</dbReference>
<dbReference type="RefSeq" id="WP_201376045.1">
    <property type="nucleotide sequence ID" value="NZ_BNJG01000003.1"/>
</dbReference>